<keyword evidence="2" id="KW-1185">Reference proteome</keyword>
<dbReference type="AlphaFoldDB" id="A0A5N7ATV7"/>
<accession>A0A5N7ATV7</accession>
<proteinExistence type="predicted"/>
<evidence type="ECO:0000313" key="2">
    <source>
        <dbReference type="Proteomes" id="UP000326198"/>
    </source>
</evidence>
<dbReference type="InterPro" id="IPR036047">
    <property type="entry name" value="F-box-like_dom_sf"/>
</dbReference>
<organism evidence="1 2">
    <name type="scientific">Aspergillus bertholletiae</name>
    <dbReference type="NCBI Taxonomy" id="1226010"/>
    <lineage>
        <taxon>Eukaryota</taxon>
        <taxon>Fungi</taxon>
        <taxon>Dikarya</taxon>
        <taxon>Ascomycota</taxon>
        <taxon>Pezizomycotina</taxon>
        <taxon>Eurotiomycetes</taxon>
        <taxon>Eurotiomycetidae</taxon>
        <taxon>Eurotiales</taxon>
        <taxon>Aspergillaceae</taxon>
        <taxon>Aspergillus</taxon>
        <taxon>Aspergillus subgen. Circumdati</taxon>
    </lineage>
</organism>
<dbReference type="EMBL" id="ML736320">
    <property type="protein sequence ID" value="KAE8373297.1"/>
    <property type="molecule type" value="Genomic_DNA"/>
</dbReference>
<name>A0A5N7ATV7_9EURO</name>
<gene>
    <name evidence="1" type="ORF">BDV26DRAFT_285241</name>
</gene>
<sequence>MASSEPHNIFLITELLELILLETDMRTLLTSAQRVCRKWHNLIKNSSDLQAALFFKPVGYTLPRGTPGIRNPLVEGCIWPWFCERQARLRRPPPVEGGAKIPQIDPQSDGHFLRKGASWQQMLFQQPPRSCIGFVEKDGKAVNGPAYTEVKVQPKGDYLRIGDVVFPCCGHHIWFYLHPLPEEGLIWYGHIRPKESEKQLPWYLRFPAEDEEYGEIRGSQVAYAISTYLRDCDIVFFILECARIRGPPISSRASSLNCWLYHLEKSLVPGQTSIPMPVT</sequence>
<dbReference type="SUPFAM" id="SSF81383">
    <property type="entry name" value="F-box domain"/>
    <property type="match status" value="1"/>
</dbReference>
<dbReference type="OrthoDB" id="3800738at2759"/>
<protein>
    <recommendedName>
        <fullName evidence="3">F-box domain-containing protein</fullName>
    </recommendedName>
</protein>
<evidence type="ECO:0000313" key="1">
    <source>
        <dbReference type="EMBL" id="KAE8373297.1"/>
    </source>
</evidence>
<dbReference type="Gene3D" id="1.20.1280.50">
    <property type="match status" value="1"/>
</dbReference>
<evidence type="ECO:0008006" key="3">
    <source>
        <dbReference type="Google" id="ProtNLM"/>
    </source>
</evidence>
<reference evidence="1 2" key="1">
    <citation type="submission" date="2019-04" db="EMBL/GenBank/DDBJ databases">
        <title>Friends and foes A comparative genomics studyof 23 Aspergillus species from section Flavi.</title>
        <authorList>
            <consortium name="DOE Joint Genome Institute"/>
            <person name="Kjaerbolling I."/>
            <person name="Vesth T."/>
            <person name="Frisvad J.C."/>
            <person name="Nybo J.L."/>
            <person name="Theobald S."/>
            <person name="Kildgaard S."/>
            <person name="Isbrandt T."/>
            <person name="Kuo A."/>
            <person name="Sato A."/>
            <person name="Lyhne E.K."/>
            <person name="Kogle M.E."/>
            <person name="Wiebenga A."/>
            <person name="Kun R.S."/>
            <person name="Lubbers R.J."/>
            <person name="Makela M.R."/>
            <person name="Barry K."/>
            <person name="Chovatia M."/>
            <person name="Clum A."/>
            <person name="Daum C."/>
            <person name="Haridas S."/>
            <person name="He G."/>
            <person name="LaButti K."/>
            <person name="Lipzen A."/>
            <person name="Mondo S."/>
            <person name="Riley R."/>
            <person name="Salamov A."/>
            <person name="Simmons B.A."/>
            <person name="Magnuson J.K."/>
            <person name="Henrissat B."/>
            <person name="Mortensen U.H."/>
            <person name="Larsen T.O."/>
            <person name="Devries R.P."/>
            <person name="Grigoriev I.V."/>
            <person name="Machida M."/>
            <person name="Baker S.E."/>
            <person name="Andersen M.R."/>
        </authorList>
    </citation>
    <scope>NUCLEOTIDE SEQUENCE [LARGE SCALE GENOMIC DNA]</scope>
    <source>
        <strain evidence="1 2">IBT 29228</strain>
    </source>
</reference>
<dbReference type="Proteomes" id="UP000326198">
    <property type="component" value="Unassembled WGS sequence"/>
</dbReference>